<proteinExistence type="predicted"/>
<dbReference type="RefSeq" id="WP_007785155.1">
    <property type="nucleotide sequence ID" value="NZ_CM001441.1"/>
</dbReference>
<evidence type="ECO:0000313" key="4">
    <source>
        <dbReference type="Proteomes" id="UP000005104"/>
    </source>
</evidence>
<dbReference type="HOGENOM" id="CLU_1552852_0_0_9"/>
<keyword evidence="4" id="KW-1185">Reference proteome</keyword>
<dbReference type="InterPro" id="IPR025983">
    <property type="entry name" value="Cys_rich_CPCC"/>
</dbReference>
<feature type="transmembrane region" description="Helical" evidence="1">
    <location>
        <begin position="148"/>
        <end position="170"/>
    </location>
</feature>
<protein>
    <recommendedName>
        <fullName evidence="2">Cysteine-rich CPCC domain-containing protein</fullName>
    </recommendedName>
</protein>
<organism evidence="3 4">
    <name type="scientific">Desulfosporosinus youngiae DSM 17734</name>
    <dbReference type="NCBI Taxonomy" id="768710"/>
    <lineage>
        <taxon>Bacteria</taxon>
        <taxon>Bacillati</taxon>
        <taxon>Bacillota</taxon>
        <taxon>Clostridia</taxon>
        <taxon>Eubacteriales</taxon>
        <taxon>Desulfitobacteriaceae</taxon>
        <taxon>Desulfosporosinus</taxon>
    </lineage>
</organism>
<gene>
    <name evidence="3" type="ORF">DesyoDRAFT_3653</name>
</gene>
<dbReference type="STRING" id="768710.DesyoDRAFT_3653"/>
<name>H5XW58_9FIRM</name>
<evidence type="ECO:0000256" key="1">
    <source>
        <dbReference type="SAM" id="Phobius"/>
    </source>
</evidence>
<evidence type="ECO:0000313" key="3">
    <source>
        <dbReference type="EMBL" id="EHQ90651.1"/>
    </source>
</evidence>
<keyword evidence="1" id="KW-0472">Membrane</keyword>
<sequence>MKYKCPCCGYYTFENKPVKTHHDGSFDICSICFWEDDPLQLEKPIYEGGANRVSLVQAQKSFNNFGACRQDMIPHVRKPTENEYLIKYFYEELIMSLVTMSLPAKEQKYMIGIGYAGDEILEDFSNFYNDRKQFYLDNNVFDDRQIRIWMSLIDFLISMTVMLRIFIGILNN</sequence>
<dbReference type="Proteomes" id="UP000005104">
    <property type="component" value="Chromosome"/>
</dbReference>
<keyword evidence="1" id="KW-0812">Transmembrane</keyword>
<evidence type="ECO:0000259" key="2">
    <source>
        <dbReference type="Pfam" id="PF14206"/>
    </source>
</evidence>
<reference evidence="3 4" key="1">
    <citation type="submission" date="2011-11" db="EMBL/GenBank/DDBJ databases">
        <title>The Noncontiguous Finished genome of Desulfosporosinus youngiae DSM 17734.</title>
        <authorList>
            <consortium name="US DOE Joint Genome Institute (JGI-PGF)"/>
            <person name="Lucas S."/>
            <person name="Han J."/>
            <person name="Lapidus A."/>
            <person name="Cheng J.-F."/>
            <person name="Goodwin L."/>
            <person name="Pitluck S."/>
            <person name="Peters L."/>
            <person name="Ovchinnikova G."/>
            <person name="Lu M."/>
            <person name="Land M.L."/>
            <person name="Hauser L."/>
            <person name="Pester M."/>
            <person name="Spring S."/>
            <person name="Ollivier B."/>
            <person name="Rattei T."/>
            <person name="Klenk H.-P."/>
            <person name="Wagner M."/>
            <person name="Loy A."/>
            <person name="Woyke T.J."/>
        </authorList>
    </citation>
    <scope>NUCLEOTIDE SEQUENCE [LARGE SCALE GENOMIC DNA]</scope>
    <source>
        <strain evidence="3 4">DSM 17734</strain>
    </source>
</reference>
<dbReference type="eggNOG" id="ENOG5032ZW6">
    <property type="taxonomic scope" value="Bacteria"/>
</dbReference>
<dbReference type="OrthoDB" id="1456570at2"/>
<dbReference type="Pfam" id="PF14206">
    <property type="entry name" value="Cys_rich_CPCC"/>
    <property type="match status" value="1"/>
</dbReference>
<accession>H5XW58</accession>
<keyword evidence="1" id="KW-1133">Transmembrane helix</keyword>
<dbReference type="AlphaFoldDB" id="H5XW58"/>
<dbReference type="EMBL" id="CM001441">
    <property type="protein sequence ID" value="EHQ90651.1"/>
    <property type="molecule type" value="Genomic_DNA"/>
</dbReference>
<feature type="domain" description="Cysteine-rich CPCC" evidence="2">
    <location>
        <begin position="3"/>
        <end position="83"/>
    </location>
</feature>